<gene>
    <name evidence="6" type="ORF">HW347_15090</name>
</gene>
<evidence type="ECO:0000313" key="7">
    <source>
        <dbReference type="Proteomes" id="UP000740413"/>
    </source>
</evidence>
<comment type="caution">
    <text evidence="6">The sequence shown here is derived from an EMBL/GenBank/DDBJ whole genome shotgun (WGS) entry which is preliminary data.</text>
</comment>
<organism evidence="6 7">
    <name type="scientific">Zobellia barbeyronii</name>
    <dbReference type="NCBI Taxonomy" id="2748009"/>
    <lineage>
        <taxon>Bacteria</taxon>
        <taxon>Pseudomonadati</taxon>
        <taxon>Bacteroidota</taxon>
        <taxon>Flavobacteriia</taxon>
        <taxon>Flavobacteriales</taxon>
        <taxon>Flavobacteriaceae</taxon>
        <taxon>Zobellia</taxon>
    </lineage>
</organism>
<dbReference type="RefSeq" id="WP_214612594.1">
    <property type="nucleotide sequence ID" value="NZ_JACATN010000004.1"/>
</dbReference>
<evidence type="ECO:0000256" key="3">
    <source>
        <dbReference type="ARBA" id="ARBA00022989"/>
    </source>
</evidence>
<name>A0ABS5WGZ6_9FLAO</name>
<protein>
    <submittedName>
        <fullName evidence="6">DoxX family membrane protein</fullName>
    </submittedName>
</protein>
<sequence length="155" mass="17196">MPAFSLSSISAHFKKISFLQISIAIVYLWFGALKFFNDVSPAEELAKETITSLTFGLIPPNISIFMLAVLEVGIGIFLLFDLFRKQTIIVTLLHMVCTFSSLLLLNEASFTYSPFAPTLLGQYVIKNLIIIAALISIYQNTKKAEKTAYNSSSTD</sequence>
<reference evidence="7" key="1">
    <citation type="submission" date="2023-07" db="EMBL/GenBank/DDBJ databases">
        <title>Zobellia barbeyronii sp. nov., a new marine flavobacterium, isolated from green and red algae.</title>
        <authorList>
            <person name="Nedashkovskaya O.I."/>
            <person name="Otstavnykh N."/>
            <person name="Zhukova N."/>
            <person name="Guzev K."/>
            <person name="Chausova V."/>
            <person name="Tekutyeva L."/>
            <person name="Mikhailov V."/>
            <person name="Isaeva M."/>
        </authorList>
    </citation>
    <scope>NUCLEOTIDE SEQUENCE [LARGE SCALE GENOMIC DNA]</scope>
    <source>
        <strain evidence="7">KMM 6746</strain>
    </source>
</reference>
<dbReference type="Proteomes" id="UP000740413">
    <property type="component" value="Unassembled WGS sequence"/>
</dbReference>
<feature type="transmembrane region" description="Helical" evidence="5">
    <location>
        <begin position="57"/>
        <end position="80"/>
    </location>
</feature>
<evidence type="ECO:0000256" key="5">
    <source>
        <dbReference type="SAM" id="Phobius"/>
    </source>
</evidence>
<feature type="transmembrane region" description="Helical" evidence="5">
    <location>
        <begin position="120"/>
        <end position="138"/>
    </location>
</feature>
<dbReference type="EMBL" id="JACATN010000004">
    <property type="protein sequence ID" value="MBT2162593.1"/>
    <property type="molecule type" value="Genomic_DNA"/>
</dbReference>
<evidence type="ECO:0000256" key="2">
    <source>
        <dbReference type="ARBA" id="ARBA00022692"/>
    </source>
</evidence>
<keyword evidence="2 5" id="KW-0812">Transmembrane</keyword>
<feature type="transmembrane region" description="Helical" evidence="5">
    <location>
        <begin position="16"/>
        <end position="37"/>
    </location>
</feature>
<feature type="transmembrane region" description="Helical" evidence="5">
    <location>
        <begin position="87"/>
        <end position="105"/>
    </location>
</feature>
<evidence type="ECO:0000256" key="4">
    <source>
        <dbReference type="ARBA" id="ARBA00023136"/>
    </source>
</evidence>
<keyword evidence="3 5" id="KW-1133">Transmembrane helix</keyword>
<evidence type="ECO:0000313" key="6">
    <source>
        <dbReference type="EMBL" id="MBT2162593.1"/>
    </source>
</evidence>
<evidence type="ECO:0000256" key="1">
    <source>
        <dbReference type="ARBA" id="ARBA00004141"/>
    </source>
</evidence>
<dbReference type="Pfam" id="PF07681">
    <property type="entry name" value="DoxX"/>
    <property type="match status" value="1"/>
</dbReference>
<keyword evidence="4 5" id="KW-0472">Membrane</keyword>
<proteinExistence type="predicted"/>
<accession>A0ABS5WGZ6</accession>
<keyword evidence="7" id="KW-1185">Reference proteome</keyword>
<dbReference type="InterPro" id="IPR032808">
    <property type="entry name" value="DoxX"/>
</dbReference>
<comment type="subcellular location">
    <subcellularLocation>
        <location evidence="1">Membrane</location>
        <topology evidence="1">Multi-pass membrane protein</topology>
    </subcellularLocation>
</comment>